<keyword evidence="2" id="KW-1185">Reference proteome</keyword>
<protein>
    <submittedName>
        <fullName evidence="1">Uncharacterized protein</fullName>
    </submittedName>
</protein>
<comment type="caution">
    <text evidence="1">The sequence shown here is derived from an EMBL/GenBank/DDBJ whole genome shotgun (WGS) entry which is preliminary data.</text>
</comment>
<evidence type="ECO:0000313" key="2">
    <source>
        <dbReference type="Proteomes" id="UP001233999"/>
    </source>
</evidence>
<reference evidence="1" key="2">
    <citation type="submission" date="2023-05" db="EMBL/GenBank/DDBJ databases">
        <authorList>
            <person name="Fouks B."/>
        </authorList>
    </citation>
    <scope>NUCLEOTIDE SEQUENCE</scope>
    <source>
        <strain evidence="1">Stay&amp;Tobe</strain>
        <tissue evidence="1">Testes</tissue>
    </source>
</reference>
<organism evidence="1 2">
    <name type="scientific">Diploptera punctata</name>
    <name type="common">Pacific beetle cockroach</name>
    <dbReference type="NCBI Taxonomy" id="6984"/>
    <lineage>
        <taxon>Eukaryota</taxon>
        <taxon>Metazoa</taxon>
        <taxon>Ecdysozoa</taxon>
        <taxon>Arthropoda</taxon>
        <taxon>Hexapoda</taxon>
        <taxon>Insecta</taxon>
        <taxon>Pterygota</taxon>
        <taxon>Neoptera</taxon>
        <taxon>Polyneoptera</taxon>
        <taxon>Dictyoptera</taxon>
        <taxon>Blattodea</taxon>
        <taxon>Blaberoidea</taxon>
        <taxon>Blaberidae</taxon>
        <taxon>Diplopterinae</taxon>
        <taxon>Diploptera</taxon>
    </lineage>
</organism>
<dbReference type="EMBL" id="JASPKZ010003044">
    <property type="protein sequence ID" value="KAJ9594488.1"/>
    <property type="molecule type" value="Genomic_DNA"/>
</dbReference>
<feature type="non-terminal residue" evidence="1">
    <location>
        <position position="1"/>
    </location>
</feature>
<dbReference type="Proteomes" id="UP001233999">
    <property type="component" value="Unassembled WGS sequence"/>
</dbReference>
<accession>A0AAD8AAR6</accession>
<name>A0AAD8AAR6_DIPPU</name>
<feature type="non-terminal residue" evidence="1">
    <location>
        <position position="67"/>
    </location>
</feature>
<sequence length="67" mass="7609">GYFVFSITSRFYIHYMSVFHKTKLGNLCSISSNQPQSIMGTAFNKQLAISSLLKQLIQADIYSFPLL</sequence>
<reference evidence="1" key="1">
    <citation type="journal article" date="2023" name="IScience">
        <title>Live-bearing cockroach genome reveals convergent evolutionary mechanisms linked to viviparity in insects and beyond.</title>
        <authorList>
            <person name="Fouks B."/>
            <person name="Harrison M.C."/>
            <person name="Mikhailova A.A."/>
            <person name="Marchal E."/>
            <person name="English S."/>
            <person name="Carruthers M."/>
            <person name="Jennings E.C."/>
            <person name="Chiamaka E.L."/>
            <person name="Frigard R.A."/>
            <person name="Pippel M."/>
            <person name="Attardo G.M."/>
            <person name="Benoit J.B."/>
            <person name="Bornberg-Bauer E."/>
            <person name="Tobe S.S."/>
        </authorList>
    </citation>
    <scope>NUCLEOTIDE SEQUENCE</scope>
    <source>
        <strain evidence="1">Stay&amp;Tobe</strain>
    </source>
</reference>
<dbReference type="AlphaFoldDB" id="A0AAD8AAR6"/>
<gene>
    <name evidence="1" type="ORF">L9F63_014100</name>
</gene>
<proteinExistence type="predicted"/>
<evidence type="ECO:0000313" key="1">
    <source>
        <dbReference type="EMBL" id="KAJ9594488.1"/>
    </source>
</evidence>